<feature type="binding site" evidence="14">
    <location>
        <position position="74"/>
    </location>
    <ligand>
        <name>Na(+)</name>
        <dbReference type="ChEBI" id="CHEBI:29101"/>
        <note>structural</note>
    </ligand>
</feature>
<keyword evidence="9 14" id="KW-0472">Membrane</keyword>
<evidence type="ECO:0000313" key="16">
    <source>
        <dbReference type="Proteomes" id="UP000777303"/>
    </source>
</evidence>
<dbReference type="GO" id="GO:0046872">
    <property type="term" value="F:metal ion binding"/>
    <property type="evidence" value="ECO:0007669"/>
    <property type="project" value="UniProtKB-KW"/>
</dbReference>
<protein>
    <recommendedName>
        <fullName evidence="14">Fluoride-specific ion channel FluC</fullName>
    </recommendedName>
</protein>
<dbReference type="Proteomes" id="UP000777303">
    <property type="component" value="Unassembled WGS sequence"/>
</dbReference>
<evidence type="ECO:0000256" key="13">
    <source>
        <dbReference type="ARBA" id="ARBA00049940"/>
    </source>
</evidence>
<feature type="binding site" evidence="14">
    <location>
        <position position="71"/>
    </location>
    <ligand>
        <name>Na(+)</name>
        <dbReference type="ChEBI" id="CHEBI:29101"/>
        <note>structural</note>
    </ligand>
</feature>
<dbReference type="HAMAP" id="MF_00454">
    <property type="entry name" value="FluC"/>
    <property type="match status" value="1"/>
</dbReference>
<evidence type="ECO:0000256" key="12">
    <source>
        <dbReference type="ARBA" id="ARBA00035585"/>
    </source>
</evidence>
<dbReference type="PANTHER" id="PTHR28259:SF16">
    <property type="entry name" value="FLUORIDE-SPECIFIC ION CHANNEL FLUC 2"/>
    <property type="match status" value="1"/>
</dbReference>
<comment type="catalytic activity">
    <reaction evidence="12">
        <text>fluoride(in) = fluoride(out)</text>
        <dbReference type="Rhea" id="RHEA:76159"/>
        <dbReference type="ChEBI" id="CHEBI:17051"/>
    </reaction>
    <physiologicalReaction direction="left-to-right" evidence="12">
        <dbReference type="Rhea" id="RHEA:76160"/>
    </physiologicalReaction>
</comment>
<feature type="transmembrane region" description="Helical" evidence="14">
    <location>
        <begin position="60"/>
        <end position="79"/>
    </location>
</feature>
<keyword evidence="5 14" id="KW-0479">Metal-binding</keyword>
<comment type="function">
    <text evidence="13 14">Fluoride-specific ion channel. Important for reducing fluoride concentration in the cell, thus reducing its toxicity.</text>
</comment>
<keyword evidence="2 14" id="KW-0813">Transport</keyword>
<reference evidence="15" key="1">
    <citation type="journal article" date="2021" name="PeerJ">
        <title>Extensive microbial diversity within the chicken gut microbiome revealed by metagenomics and culture.</title>
        <authorList>
            <person name="Gilroy R."/>
            <person name="Ravi A."/>
            <person name="Getino M."/>
            <person name="Pursley I."/>
            <person name="Horton D.L."/>
            <person name="Alikhan N.F."/>
            <person name="Baker D."/>
            <person name="Gharbi K."/>
            <person name="Hall N."/>
            <person name="Watson M."/>
            <person name="Adriaenssens E.M."/>
            <person name="Foster-Nyarko E."/>
            <person name="Jarju S."/>
            <person name="Secka A."/>
            <person name="Antonio M."/>
            <person name="Oren A."/>
            <person name="Chaudhuri R.R."/>
            <person name="La Ragione R."/>
            <person name="Hildebrand F."/>
            <person name="Pallen M.J."/>
        </authorList>
    </citation>
    <scope>NUCLEOTIDE SEQUENCE</scope>
    <source>
        <strain evidence="15">F6-6636</strain>
    </source>
</reference>
<dbReference type="GO" id="GO:0140114">
    <property type="term" value="P:cellular detoxification of fluoride"/>
    <property type="evidence" value="ECO:0007669"/>
    <property type="project" value="UniProtKB-UniRule"/>
</dbReference>
<dbReference type="AlphaFoldDB" id="A0A948TJC0"/>
<evidence type="ECO:0000313" key="15">
    <source>
        <dbReference type="EMBL" id="MBU3851794.1"/>
    </source>
</evidence>
<dbReference type="PANTHER" id="PTHR28259">
    <property type="entry name" value="FLUORIDE EXPORT PROTEIN 1-RELATED"/>
    <property type="match status" value="1"/>
</dbReference>
<comment type="activity regulation">
    <text evidence="14">Na(+) is not transported, but it plays an essential structural role and its presence is essential for fluoride channel function.</text>
</comment>
<dbReference type="Pfam" id="PF02537">
    <property type="entry name" value="CRCB"/>
    <property type="match status" value="1"/>
</dbReference>
<proteinExistence type="inferred from homology"/>
<evidence type="ECO:0000256" key="3">
    <source>
        <dbReference type="ARBA" id="ARBA00022475"/>
    </source>
</evidence>
<evidence type="ECO:0000256" key="8">
    <source>
        <dbReference type="ARBA" id="ARBA00023065"/>
    </source>
</evidence>
<gene>
    <name evidence="14" type="primary">fluC</name>
    <name evidence="14" type="synonym">crcB</name>
    <name evidence="15" type="ORF">H9901_03750</name>
</gene>
<name>A0A948TJC0_9LACO</name>
<keyword evidence="8 14" id="KW-0406">Ion transport</keyword>
<keyword evidence="6 14" id="KW-1133">Transmembrane helix</keyword>
<evidence type="ECO:0000256" key="4">
    <source>
        <dbReference type="ARBA" id="ARBA00022692"/>
    </source>
</evidence>
<dbReference type="InterPro" id="IPR003691">
    <property type="entry name" value="FluC"/>
</dbReference>
<keyword evidence="3 14" id="KW-1003">Cell membrane</keyword>
<feature type="transmembrane region" description="Helical" evidence="14">
    <location>
        <begin position="34"/>
        <end position="53"/>
    </location>
</feature>
<evidence type="ECO:0000256" key="9">
    <source>
        <dbReference type="ARBA" id="ARBA00023136"/>
    </source>
</evidence>
<sequence>MLSNFILVGCGAALGAWGRYIVSKLVNRLFSGNFPLATLLINLVGSFILGLLTGLAIVKWGSLLLCTGVLGGFTTFSTLNNELATLWINKDWKNFWTYFIFTYGFGLCLAGLGFLWGLHI</sequence>
<evidence type="ECO:0000256" key="10">
    <source>
        <dbReference type="ARBA" id="ARBA00023303"/>
    </source>
</evidence>
<comment type="similarity">
    <text evidence="11 14">Belongs to the fluoride channel Fluc/FEX (TC 1.A.43) family.</text>
</comment>
<feature type="transmembrane region" description="Helical" evidence="14">
    <location>
        <begin position="95"/>
        <end position="118"/>
    </location>
</feature>
<evidence type="ECO:0000256" key="1">
    <source>
        <dbReference type="ARBA" id="ARBA00004651"/>
    </source>
</evidence>
<evidence type="ECO:0000256" key="11">
    <source>
        <dbReference type="ARBA" id="ARBA00035120"/>
    </source>
</evidence>
<dbReference type="GO" id="GO:0062054">
    <property type="term" value="F:fluoride channel activity"/>
    <property type="evidence" value="ECO:0007669"/>
    <property type="project" value="UniProtKB-UniRule"/>
</dbReference>
<organism evidence="15 16">
    <name type="scientific">Candidatus Paralactobacillus gallistercoris</name>
    <dbReference type="NCBI Taxonomy" id="2838724"/>
    <lineage>
        <taxon>Bacteria</taxon>
        <taxon>Bacillati</taxon>
        <taxon>Bacillota</taxon>
        <taxon>Bacilli</taxon>
        <taxon>Lactobacillales</taxon>
        <taxon>Lactobacillaceae</taxon>
        <taxon>Lactobacillus</taxon>
    </lineage>
</organism>
<reference evidence="15" key="2">
    <citation type="submission" date="2021-04" db="EMBL/GenBank/DDBJ databases">
        <authorList>
            <person name="Gilroy R."/>
        </authorList>
    </citation>
    <scope>NUCLEOTIDE SEQUENCE</scope>
    <source>
        <strain evidence="15">F6-6636</strain>
    </source>
</reference>
<dbReference type="EMBL" id="JAHLFS010000049">
    <property type="protein sequence ID" value="MBU3851794.1"/>
    <property type="molecule type" value="Genomic_DNA"/>
</dbReference>
<comment type="caution">
    <text evidence="15">The sequence shown here is derived from an EMBL/GenBank/DDBJ whole genome shotgun (WGS) entry which is preliminary data.</text>
</comment>
<evidence type="ECO:0000256" key="2">
    <source>
        <dbReference type="ARBA" id="ARBA00022448"/>
    </source>
</evidence>
<comment type="subcellular location">
    <subcellularLocation>
        <location evidence="1 14">Cell membrane</location>
        <topology evidence="1 14">Multi-pass membrane protein</topology>
    </subcellularLocation>
</comment>
<evidence type="ECO:0000256" key="7">
    <source>
        <dbReference type="ARBA" id="ARBA00023053"/>
    </source>
</evidence>
<keyword evidence="10 14" id="KW-0407">Ion channel</keyword>
<accession>A0A948TJC0</accession>
<evidence type="ECO:0000256" key="14">
    <source>
        <dbReference type="HAMAP-Rule" id="MF_00454"/>
    </source>
</evidence>
<keyword evidence="4 14" id="KW-0812">Transmembrane</keyword>
<evidence type="ECO:0000256" key="6">
    <source>
        <dbReference type="ARBA" id="ARBA00022989"/>
    </source>
</evidence>
<evidence type="ECO:0000256" key="5">
    <source>
        <dbReference type="ARBA" id="ARBA00022723"/>
    </source>
</evidence>
<keyword evidence="7 14" id="KW-0915">Sodium</keyword>
<dbReference type="GO" id="GO:0005886">
    <property type="term" value="C:plasma membrane"/>
    <property type="evidence" value="ECO:0007669"/>
    <property type="project" value="UniProtKB-SubCell"/>
</dbReference>